<keyword evidence="3" id="KW-1185">Reference proteome</keyword>
<dbReference type="Gene3D" id="3.40.50.10910">
    <property type="entry name" value="Amidohydrolase"/>
    <property type="match status" value="1"/>
</dbReference>
<dbReference type="EMBL" id="JAGMUV010000001">
    <property type="protein sequence ID" value="KAH7176026.1"/>
    <property type="molecule type" value="Genomic_DNA"/>
</dbReference>
<comment type="caution">
    <text evidence="2">The sequence shown here is derived from an EMBL/GenBank/DDBJ whole genome shotgun (WGS) entry which is preliminary data.</text>
</comment>
<name>A0A9P9FU34_9HYPO</name>
<gene>
    <name evidence="2" type="ORF">EDB81DRAFT_836223</name>
</gene>
<dbReference type="SUPFAM" id="SSF51556">
    <property type="entry name" value="Metallo-dependent hydrolases"/>
    <property type="match status" value="1"/>
</dbReference>
<dbReference type="Gene3D" id="3.30.110.90">
    <property type="entry name" value="Amidohydrolase"/>
    <property type="match status" value="1"/>
</dbReference>
<dbReference type="Gene3D" id="2.30.40.10">
    <property type="entry name" value="Urease, subunit C, domain 1"/>
    <property type="match status" value="1"/>
</dbReference>
<dbReference type="Gene3D" id="1.20.58.520">
    <property type="entry name" value="Amidohydrolase"/>
    <property type="match status" value="1"/>
</dbReference>
<dbReference type="Proteomes" id="UP000738349">
    <property type="component" value="Unassembled WGS sequence"/>
</dbReference>
<evidence type="ECO:0000313" key="3">
    <source>
        <dbReference type="Proteomes" id="UP000738349"/>
    </source>
</evidence>
<dbReference type="AlphaFoldDB" id="A0A9P9FU34"/>
<feature type="domain" description="Amidohydrolase-related" evidence="1">
    <location>
        <begin position="65"/>
        <end position="433"/>
    </location>
</feature>
<accession>A0A9P9FU34</accession>
<dbReference type="GO" id="GO:0016810">
    <property type="term" value="F:hydrolase activity, acting on carbon-nitrogen (but not peptide) bonds"/>
    <property type="evidence" value="ECO:0007669"/>
    <property type="project" value="InterPro"/>
</dbReference>
<dbReference type="SUPFAM" id="SSF51338">
    <property type="entry name" value="Composite domain of metallo-dependent hydrolases"/>
    <property type="match status" value="1"/>
</dbReference>
<sequence>MANTSDYQPSINTFIIEDIKIFDGHKFIVNGFVIVRDGLIADVGSGKPDKFIGQHILRISRPQHTLIPGLIDAHIHALAGNTDSVEQSLRFGVTTVCDMHNEVQDIMRLKQLVGEPQNKTKYSDYKYAGIGAIIEGGWPIPVMKKELESVPQGEKILNVIVSGWPKLNTSHDAKPFVQQQVNRHGASYIKMFHELGDTLGMKLPSPPIDVQNAVVKAAHEAGVIAVGHALSYTGAMDLLEAGVDGFTHIFLDKPPNDHFIKTMKSRNVHCNPTLSLCASQTAERQEWQQTFRRDPLAESMLIQKTPDKPLGLAKEERPRAGVQHAYETTRKLYRAGVPLIAGSDCAGQGFGVTYGLGIHIEMYLFAHEIGMSPEDVLKSATSITAARFGFKDRGEISVGKKADLVLVKGDIVEVLSDPKNRCLPIAGVWRDGVLASVYERLHPEFVRVFVTDDSPCQDLIM</sequence>
<dbReference type="InterPro" id="IPR011059">
    <property type="entry name" value="Metal-dep_hydrolase_composite"/>
</dbReference>
<organism evidence="2 3">
    <name type="scientific">Dactylonectria macrodidyma</name>
    <dbReference type="NCBI Taxonomy" id="307937"/>
    <lineage>
        <taxon>Eukaryota</taxon>
        <taxon>Fungi</taxon>
        <taxon>Dikarya</taxon>
        <taxon>Ascomycota</taxon>
        <taxon>Pezizomycotina</taxon>
        <taxon>Sordariomycetes</taxon>
        <taxon>Hypocreomycetidae</taxon>
        <taxon>Hypocreales</taxon>
        <taxon>Nectriaceae</taxon>
        <taxon>Dactylonectria</taxon>
    </lineage>
</organism>
<evidence type="ECO:0000313" key="2">
    <source>
        <dbReference type="EMBL" id="KAH7176026.1"/>
    </source>
</evidence>
<dbReference type="InterPro" id="IPR051781">
    <property type="entry name" value="Metallo-dep_Hydrolase"/>
</dbReference>
<dbReference type="InterPro" id="IPR006680">
    <property type="entry name" value="Amidohydro-rel"/>
</dbReference>
<protein>
    <recommendedName>
        <fullName evidence="1">Amidohydrolase-related domain-containing protein</fullName>
    </recommendedName>
</protein>
<dbReference type="Pfam" id="PF01979">
    <property type="entry name" value="Amidohydro_1"/>
    <property type="match status" value="1"/>
</dbReference>
<dbReference type="PANTHER" id="PTHR43135">
    <property type="entry name" value="ALPHA-D-RIBOSE 1-METHYLPHOSPHONATE 5-TRIPHOSPHATE DIPHOSPHATASE"/>
    <property type="match status" value="1"/>
</dbReference>
<dbReference type="PANTHER" id="PTHR43135:SF3">
    <property type="entry name" value="ALPHA-D-RIBOSE 1-METHYLPHOSPHONATE 5-TRIPHOSPHATE DIPHOSPHATASE"/>
    <property type="match status" value="1"/>
</dbReference>
<reference evidence="2" key="1">
    <citation type="journal article" date="2021" name="Nat. Commun.">
        <title>Genetic determinants of endophytism in the Arabidopsis root mycobiome.</title>
        <authorList>
            <person name="Mesny F."/>
            <person name="Miyauchi S."/>
            <person name="Thiergart T."/>
            <person name="Pickel B."/>
            <person name="Atanasova L."/>
            <person name="Karlsson M."/>
            <person name="Huettel B."/>
            <person name="Barry K.W."/>
            <person name="Haridas S."/>
            <person name="Chen C."/>
            <person name="Bauer D."/>
            <person name="Andreopoulos W."/>
            <person name="Pangilinan J."/>
            <person name="LaButti K."/>
            <person name="Riley R."/>
            <person name="Lipzen A."/>
            <person name="Clum A."/>
            <person name="Drula E."/>
            <person name="Henrissat B."/>
            <person name="Kohler A."/>
            <person name="Grigoriev I.V."/>
            <person name="Martin F.M."/>
            <person name="Hacquard S."/>
        </authorList>
    </citation>
    <scope>NUCLEOTIDE SEQUENCE</scope>
    <source>
        <strain evidence="2">MPI-CAGE-AT-0147</strain>
    </source>
</reference>
<dbReference type="InterPro" id="IPR032466">
    <property type="entry name" value="Metal_Hydrolase"/>
</dbReference>
<evidence type="ECO:0000259" key="1">
    <source>
        <dbReference type="Pfam" id="PF01979"/>
    </source>
</evidence>
<dbReference type="OrthoDB" id="194468at2759"/>
<proteinExistence type="predicted"/>